<organism evidence="1 2">
    <name type="scientific">Novipirellula rosea</name>
    <dbReference type="NCBI Taxonomy" id="1031540"/>
    <lineage>
        <taxon>Bacteria</taxon>
        <taxon>Pseudomonadati</taxon>
        <taxon>Planctomycetota</taxon>
        <taxon>Planctomycetia</taxon>
        <taxon>Pirellulales</taxon>
        <taxon>Pirellulaceae</taxon>
        <taxon>Novipirellula</taxon>
    </lineage>
</organism>
<dbReference type="InterPro" id="IPR017504">
    <property type="entry name" value="CHP03067_Planctomycetes"/>
</dbReference>
<evidence type="ECO:0000313" key="1">
    <source>
        <dbReference type="EMBL" id="GAA4457020.1"/>
    </source>
</evidence>
<keyword evidence="2" id="KW-1185">Reference proteome</keyword>
<gene>
    <name evidence="1" type="ORF">GCM10023156_33220</name>
</gene>
<dbReference type="Proteomes" id="UP001500840">
    <property type="component" value="Unassembled WGS sequence"/>
</dbReference>
<accession>A0ABP8MVW2</accession>
<dbReference type="EMBL" id="BAABGA010000039">
    <property type="protein sequence ID" value="GAA4457020.1"/>
    <property type="molecule type" value="Genomic_DNA"/>
</dbReference>
<dbReference type="NCBIfam" id="TIGR03067">
    <property type="entry name" value="Planc_TIGR03067"/>
    <property type="match status" value="1"/>
</dbReference>
<sequence>MSNLTLGDMMRFFLPVLMLCLMSAVVAIGDEPKSEENGKSSFDNAAFRFDGVWKPKGAMLGGVLLPPPALKAITLTIDKDKYEVSVEGEEHSDVGTFTLDPTTTPKRMTIKSTAGPNKGKTFFAIYEIKNADAMRVCYDLSGTDFPKEFKAPKGSQMYLVGYRRQVPDAGSGQINSATKSEAP</sequence>
<evidence type="ECO:0000313" key="2">
    <source>
        <dbReference type="Proteomes" id="UP001500840"/>
    </source>
</evidence>
<reference evidence="2" key="1">
    <citation type="journal article" date="2019" name="Int. J. Syst. Evol. Microbiol.">
        <title>The Global Catalogue of Microorganisms (GCM) 10K type strain sequencing project: providing services to taxonomists for standard genome sequencing and annotation.</title>
        <authorList>
            <consortium name="The Broad Institute Genomics Platform"/>
            <consortium name="The Broad Institute Genome Sequencing Center for Infectious Disease"/>
            <person name="Wu L."/>
            <person name="Ma J."/>
        </authorList>
    </citation>
    <scope>NUCLEOTIDE SEQUENCE [LARGE SCALE GENOMIC DNA]</scope>
    <source>
        <strain evidence="2">JCM 17759</strain>
    </source>
</reference>
<comment type="caution">
    <text evidence="1">The sequence shown here is derived from an EMBL/GenBank/DDBJ whole genome shotgun (WGS) entry which is preliminary data.</text>
</comment>
<protein>
    <recommendedName>
        <fullName evidence="3">TIGR03067 domain-containing protein</fullName>
    </recommendedName>
</protein>
<proteinExistence type="predicted"/>
<evidence type="ECO:0008006" key="3">
    <source>
        <dbReference type="Google" id="ProtNLM"/>
    </source>
</evidence>
<name>A0ABP8MVW2_9BACT</name>